<dbReference type="Proteomes" id="UP000315295">
    <property type="component" value="Unassembled WGS sequence"/>
</dbReference>
<evidence type="ECO:0000313" key="1">
    <source>
        <dbReference type="EMBL" id="TQD87735.1"/>
    </source>
</evidence>
<dbReference type="AlphaFoldDB" id="A0A540LML3"/>
<proteinExistence type="predicted"/>
<organism evidence="1 2">
    <name type="scientific">Malus baccata</name>
    <name type="common">Siberian crab apple</name>
    <name type="synonym">Pyrus baccata</name>
    <dbReference type="NCBI Taxonomy" id="106549"/>
    <lineage>
        <taxon>Eukaryota</taxon>
        <taxon>Viridiplantae</taxon>
        <taxon>Streptophyta</taxon>
        <taxon>Embryophyta</taxon>
        <taxon>Tracheophyta</taxon>
        <taxon>Spermatophyta</taxon>
        <taxon>Magnoliopsida</taxon>
        <taxon>eudicotyledons</taxon>
        <taxon>Gunneridae</taxon>
        <taxon>Pentapetalae</taxon>
        <taxon>rosids</taxon>
        <taxon>fabids</taxon>
        <taxon>Rosales</taxon>
        <taxon>Rosaceae</taxon>
        <taxon>Amygdaloideae</taxon>
        <taxon>Maleae</taxon>
        <taxon>Malus</taxon>
    </lineage>
</organism>
<sequence length="85" mass="9660">MYPMQKHFQQWWKPVAGAAAGEALSASSNNNQPMLEYADLLKMLEEDPEEFSWFDSAPNAGDAADHYFQLITETLLENCPYPHPL</sequence>
<evidence type="ECO:0000313" key="2">
    <source>
        <dbReference type="Proteomes" id="UP000315295"/>
    </source>
</evidence>
<keyword evidence="2" id="KW-1185">Reference proteome</keyword>
<accession>A0A540LML3</accession>
<reference evidence="1 2" key="1">
    <citation type="journal article" date="2019" name="G3 (Bethesda)">
        <title>Sequencing of a Wild Apple (Malus baccata) Genome Unravels the Differences Between Cultivated and Wild Apple Species Regarding Disease Resistance and Cold Tolerance.</title>
        <authorList>
            <person name="Chen X."/>
        </authorList>
    </citation>
    <scope>NUCLEOTIDE SEQUENCE [LARGE SCALE GENOMIC DNA]</scope>
    <source>
        <strain evidence="2">cv. Shandingzi</strain>
        <tissue evidence="1">Leaves</tissue>
    </source>
</reference>
<comment type="caution">
    <text evidence="1">The sequence shown here is derived from an EMBL/GenBank/DDBJ whole genome shotgun (WGS) entry which is preliminary data.</text>
</comment>
<protein>
    <submittedName>
        <fullName evidence="1">Uncharacterized protein</fullName>
    </submittedName>
</protein>
<gene>
    <name evidence="1" type="ORF">C1H46_026739</name>
</gene>
<name>A0A540LML3_MALBA</name>
<dbReference type="EMBL" id="VIEB01000527">
    <property type="protein sequence ID" value="TQD87735.1"/>
    <property type="molecule type" value="Genomic_DNA"/>
</dbReference>